<keyword evidence="3" id="KW-1185">Reference proteome</keyword>
<dbReference type="EMBL" id="LSZW01000003">
    <property type="protein sequence ID" value="KXK67055.1"/>
    <property type="molecule type" value="Genomic_DNA"/>
</dbReference>
<organism evidence="2 3">
    <name type="scientific">Christensenella minuta</name>
    <dbReference type="NCBI Taxonomy" id="626937"/>
    <lineage>
        <taxon>Bacteria</taxon>
        <taxon>Bacillati</taxon>
        <taxon>Bacillota</taxon>
        <taxon>Clostridia</taxon>
        <taxon>Christensenellales</taxon>
        <taxon>Christensenellaceae</taxon>
        <taxon>Christensenella</taxon>
    </lineage>
</organism>
<sequence length="53" mass="5664">MNSKGQETRSGASVRASRRPAEKVSVSGQKSGRKRNNLAIIEAGKAIQKQVPT</sequence>
<evidence type="ECO:0000313" key="2">
    <source>
        <dbReference type="EMBL" id="KXK67055.1"/>
    </source>
</evidence>
<evidence type="ECO:0000313" key="3">
    <source>
        <dbReference type="Proteomes" id="UP000070366"/>
    </source>
</evidence>
<feature type="compositionally biased region" description="Polar residues" evidence="1">
    <location>
        <begin position="1"/>
        <end position="11"/>
    </location>
</feature>
<gene>
    <name evidence="2" type="ORF">HMPREF3293_00068</name>
</gene>
<dbReference type="Proteomes" id="UP000070366">
    <property type="component" value="Unassembled WGS sequence"/>
</dbReference>
<comment type="caution">
    <text evidence="2">The sequence shown here is derived from an EMBL/GenBank/DDBJ whole genome shotgun (WGS) entry which is preliminary data.</text>
</comment>
<reference evidence="2 3" key="1">
    <citation type="submission" date="2016-02" db="EMBL/GenBank/DDBJ databases">
        <authorList>
            <person name="Wen L."/>
            <person name="He K."/>
            <person name="Yang H."/>
        </authorList>
    </citation>
    <scope>NUCLEOTIDE SEQUENCE [LARGE SCALE GENOMIC DNA]</scope>
    <source>
        <strain evidence="2 3">DSM 22607</strain>
    </source>
</reference>
<feature type="region of interest" description="Disordered" evidence="1">
    <location>
        <begin position="1"/>
        <end position="53"/>
    </location>
</feature>
<accession>A0A136Q8Q5</accession>
<dbReference type="AlphaFoldDB" id="A0A136Q8Q5"/>
<dbReference type="STRING" id="626937.HMPREF3293_00068"/>
<name>A0A136Q8Q5_9FIRM</name>
<proteinExistence type="predicted"/>
<evidence type="ECO:0000256" key="1">
    <source>
        <dbReference type="SAM" id="MobiDB-lite"/>
    </source>
</evidence>
<protein>
    <submittedName>
        <fullName evidence="2">Uncharacterized protein</fullName>
    </submittedName>
</protein>